<reference evidence="2" key="1">
    <citation type="submission" date="2009-01" db="EMBL/GenBank/DDBJ databases">
        <title>The Genome Sequence of Brucella pinnipedialis M292/94/1.</title>
        <authorList>
            <consortium name="The Broad Institute Genome Sequencing Platform"/>
            <person name="Ward D."/>
            <person name="Young S.K."/>
            <person name="Kodira C.D."/>
            <person name="Zeng Q."/>
            <person name="Koehrsen M."/>
            <person name="Alvarado L."/>
            <person name="Berlin A."/>
            <person name="Borenstein D."/>
            <person name="Chen Z."/>
            <person name="Engels R."/>
            <person name="Freedman E."/>
            <person name="Gellesch M."/>
            <person name="Goldberg J."/>
            <person name="Griggs A."/>
            <person name="Gujja S."/>
            <person name="Heiman D."/>
            <person name="Hepburn T."/>
            <person name="Howarth C."/>
            <person name="Jen D."/>
            <person name="Larson L."/>
            <person name="Lewis B."/>
            <person name="Mehta T."/>
            <person name="Park D."/>
            <person name="Pearson M."/>
            <person name="Roberts A."/>
            <person name="Saif S."/>
            <person name="Shea T."/>
            <person name="Shenoy N."/>
            <person name="Sisk P."/>
            <person name="Stolte C."/>
            <person name="Sykes S."/>
            <person name="Walk T."/>
            <person name="White J."/>
            <person name="Yandava C."/>
            <person name="Whatmore A.M."/>
            <person name="Perrett L.L."/>
            <person name="O'Callaghan D."/>
            <person name="Nusbaum C."/>
            <person name="Galagan J."/>
            <person name="Birren B."/>
        </authorList>
    </citation>
    <scope>NUCLEOTIDE SEQUENCE [LARGE SCALE GENOMIC DNA]</scope>
    <source>
        <strain evidence="2">M292/94/1</strain>
    </source>
</reference>
<dbReference type="Proteomes" id="UP000004659">
    <property type="component" value="Unassembled WGS sequence"/>
</dbReference>
<gene>
    <name evidence="2" type="ORF">BALG_00879</name>
</gene>
<dbReference type="InterPro" id="IPR018964">
    <property type="entry name" value="Phage_phiJL001_Gp84_C"/>
</dbReference>
<dbReference type="Pfam" id="PF09356">
    <property type="entry name" value="Phage_BR0599"/>
    <property type="match status" value="1"/>
</dbReference>
<protein>
    <submittedName>
        <fullName evidence="2">Bacteriophage protein</fullName>
    </submittedName>
</protein>
<feature type="domain" description="Bacteriophage phiJL001 Gp84 C-terminal" evidence="1">
    <location>
        <begin position="194"/>
        <end position="272"/>
    </location>
</feature>
<dbReference type="AlphaFoldDB" id="A0A0E1X104"/>
<dbReference type="HOGENOM" id="CLU_080134_0_0_5"/>
<dbReference type="NCBIfam" id="TIGR02218">
    <property type="entry name" value="phg_TIGR02218"/>
    <property type="match status" value="1"/>
</dbReference>
<dbReference type="RefSeq" id="WP_004688133.1">
    <property type="nucleotide sequence ID" value="NZ_EQ999546.1"/>
</dbReference>
<proteinExistence type="predicted"/>
<dbReference type="EMBL" id="EQ999546">
    <property type="protein sequence ID" value="EEZ30760.1"/>
    <property type="molecule type" value="Genomic_DNA"/>
</dbReference>
<dbReference type="Pfam" id="PF09931">
    <property type="entry name" value="Phage_phiJL001_Gp84_N"/>
    <property type="match status" value="1"/>
</dbReference>
<evidence type="ECO:0000313" key="2">
    <source>
        <dbReference type="EMBL" id="EEZ30760.1"/>
    </source>
</evidence>
<dbReference type="GeneID" id="99644182"/>
<accession>A0A0E1X104</accession>
<dbReference type="InterPro" id="IPR011928">
    <property type="entry name" value="Phage_phiJL001_Gp84"/>
</dbReference>
<name>A0A0E1X104_9HYPH</name>
<organism evidence="2">
    <name type="scientific">Brucella pinnipedialis M292/94/1</name>
    <dbReference type="NCBI Taxonomy" id="520462"/>
    <lineage>
        <taxon>Bacteria</taxon>
        <taxon>Pseudomonadati</taxon>
        <taxon>Pseudomonadota</taxon>
        <taxon>Alphaproteobacteria</taxon>
        <taxon>Hyphomicrobiales</taxon>
        <taxon>Brucellaceae</taxon>
        <taxon>Brucella/Ochrobactrum group</taxon>
        <taxon>Brucella</taxon>
    </lineage>
</organism>
<evidence type="ECO:0000259" key="1">
    <source>
        <dbReference type="Pfam" id="PF09356"/>
    </source>
</evidence>
<sequence length="291" mass="30922">MIPVPPALESHLQGEVTTHCFAWLIRRLDGAVLGFTDHDAPLTVDQVICDPLTGLNSSEASTALGLGIAGGEVEGVLSSTQISDEDIEQGRYDGATIEAFLVNWDEPDQHMLLRRWAAGKISRSGSRFVMELKGVAAAFDAVRGRRILRHCDAMLGDKRCGIDTGDPRFFAQGTVLVAEGTRLDVAGLDGFAAGWFSEGRLAWTSGANRGRAVRVVGHAGASLQLGEPMILPVAAGDAFRLVCGCDKSFATCKAKFANGVNFRGFPHLPGNDAAYAYVNSTNDYDGGVLVP</sequence>